<accession>A0A2U3AN66</accession>
<sequence>MKIVICEEDYTLIEAIHSTLSKYAKQKGINAEFNLTTRKATSIERFLQKDKAECYYISLNINSEMSGIELIDLISQNNPHAKINILAENESDFANVELEKYNIFKKIIKDEHGNMKDHLKQSLDEVYANFKASDFTY</sequence>
<comment type="caution">
    <text evidence="1">The sequence shown here is derived from an EMBL/GenBank/DDBJ whole genome shotgun (WGS) entry which is preliminary data.</text>
</comment>
<evidence type="ECO:0000313" key="1">
    <source>
        <dbReference type="EMBL" id="PWI25984.1"/>
    </source>
</evidence>
<dbReference type="OrthoDB" id="2455868at2"/>
<dbReference type="Proteomes" id="UP000245938">
    <property type="component" value="Unassembled WGS sequence"/>
</dbReference>
<organism evidence="1 2">
    <name type="scientific">Kurthia sibirica</name>
    <dbReference type="NCBI Taxonomy" id="202750"/>
    <lineage>
        <taxon>Bacteria</taxon>
        <taxon>Bacillati</taxon>
        <taxon>Bacillota</taxon>
        <taxon>Bacilli</taxon>
        <taxon>Bacillales</taxon>
        <taxon>Caryophanaceae</taxon>
        <taxon>Kurthia</taxon>
    </lineage>
</organism>
<name>A0A2U3AN66_9BACL</name>
<dbReference type="RefSeq" id="WP_109305405.1">
    <property type="nucleotide sequence ID" value="NZ_BJUF01000045.1"/>
</dbReference>
<gene>
    <name evidence="1" type="ORF">DEX24_05485</name>
</gene>
<keyword evidence="2" id="KW-1185">Reference proteome</keyword>
<reference evidence="1 2" key="1">
    <citation type="submission" date="2018-05" db="EMBL/GenBank/DDBJ databases">
        <title>Kurthia sibirica genome sequence.</title>
        <authorList>
            <person name="Maclea K.S."/>
            <person name="Goen A.E."/>
        </authorList>
    </citation>
    <scope>NUCLEOTIDE SEQUENCE [LARGE SCALE GENOMIC DNA]</scope>
    <source>
        <strain evidence="1 2">ATCC 49154</strain>
    </source>
</reference>
<proteinExistence type="predicted"/>
<protein>
    <recommendedName>
        <fullName evidence="3">Response regulatory domain-containing protein</fullName>
    </recommendedName>
</protein>
<evidence type="ECO:0008006" key="3">
    <source>
        <dbReference type="Google" id="ProtNLM"/>
    </source>
</evidence>
<dbReference type="Gene3D" id="3.40.50.2300">
    <property type="match status" value="1"/>
</dbReference>
<dbReference type="EMBL" id="QFVR01000005">
    <property type="protein sequence ID" value="PWI25984.1"/>
    <property type="molecule type" value="Genomic_DNA"/>
</dbReference>
<dbReference type="AlphaFoldDB" id="A0A2U3AN66"/>
<evidence type="ECO:0000313" key="2">
    <source>
        <dbReference type="Proteomes" id="UP000245938"/>
    </source>
</evidence>